<accession>A0ABD3WEN4</accession>
<keyword evidence="5" id="KW-1185">Reference proteome</keyword>
<protein>
    <recommendedName>
        <fullName evidence="3">UMOD/GP2/OIT3-like D8C domain-containing protein</fullName>
    </recommendedName>
</protein>
<dbReference type="Proteomes" id="UP001634394">
    <property type="component" value="Unassembled WGS sequence"/>
</dbReference>
<comment type="caution">
    <text evidence="4">The sequence shown here is derived from an EMBL/GenBank/DDBJ whole genome shotgun (WGS) entry which is preliminary data.</text>
</comment>
<evidence type="ECO:0000313" key="5">
    <source>
        <dbReference type="Proteomes" id="UP001634394"/>
    </source>
</evidence>
<dbReference type="EMBL" id="JBJQND010000007">
    <property type="protein sequence ID" value="KAL3872405.1"/>
    <property type="molecule type" value="Genomic_DNA"/>
</dbReference>
<evidence type="ECO:0000259" key="3">
    <source>
        <dbReference type="Pfam" id="PF23283"/>
    </source>
</evidence>
<dbReference type="AlphaFoldDB" id="A0ABD3WEN4"/>
<evidence type="ECO:0000313" key="4">
    <source>
        <dbReference type="EMBL" id="KAL3872405.1"/>
    </source>
</evidence>
<organism evidence="4 5">
    <name type="scientific">Sinanodonta woodiana</name>
    <name type="common">Chinese pond mussel</name>
    <name type="synonym">Anodonta woodiana</name>
    <dbReference type="NCBI Taxonomy" id="1069815"/>
    <lineage>
        <taxon>Eukaryota</taxon>
        <taxon>Metazoa</taxon>
        <taxon>Spiralia</taxon>
        <taxon>Lophotrochozoa</taxon>
        <taxon>Mollusca</taxon>
        <taxon>Bivalvia</taxon>
        <taxon>Autobranchia</taxon>
        <taxon>Heteroconchia</taxon>
        <taxon>Palaeoheterodonta</taxon>
        <taxon>Unionida</taxon>
        <taxon>Unionoidea</taxon>
        <taxon>Unionidae</taxon>
        <taxon>Unioninae</taxon>
        <taxon>Sinanodonta</taxon>
    </lineage>
</organism>
<dbReference type="InterPro" id="IPR057774">
    <property type="entry name" value="D8C_UMOD/GP2/OIT3-like"/>
</dbReference>
<feature type="domain" description="UMOD/GP2/OIT3-like D8C" evidence="3">
    <location>
        <begin position="40"/>
        <end position="117"/>
    </location>
</feature>
<evidence type="ECO:0000256" key="2">
    <source>
        <dbReference type="ARBA" id="ARBA00023157"/>
    </source>
</evidence>
<dbReference type="PANTHER" id="PTHR36191">
    <property type="entry name" value="ENDO/EXONUCLEASE/PHOSPHATASE DOMAIN-CONTAINING PROTEIN-RELATED"/>
    <property type="match status" value="1"/>
</dbReference>
<name>A0ABD3WEN4_SINWO</name>
<evidence type="ECO:0000256" key="1">
    <source>
        <dbReference type="ARBA" id="ARBA00022729"/>
    </source>
</evidence>
<sequence>MELYRGKYRGTKCPFNNTKPVCDKNIQEGWYKVKGLNGFLQMPESRIDVGLCGTNYPIWLNGSHPTDHGNETELKGCITDADSYCSPSQNITVKVKKCSTFHVYHLVQTKICQTAYCFGIDEPCPPFDPCGVYEHRELSNLNGDRSSMCPTVERPKSDEALEQGWRTIRGSSGSQVISSHCPDYYSCNTQYPVWINGSIPTEEEDIVQREACVRNETVCCAERFNVFVKNCSSHIVYNLRPTQAAQRYCTDDQIKCTSTPTTPDEEDKTPTYNGTGIKLCGKHFMFVPLAMTMLTVLTIESFEI</sequence>
<gene>
    <name evidence="4" type="ORF">ACJMK2_040332</name>
</gene>
<dbReference type="PANTHER" id="PTHR36191:SF4">
    <property type="entry name" value="VWFD DOMAIN-CONTAINING PROTEIN"/>
    <property type="match status" value="1"/>
</dbReference>
<proteinExistence type="predicted"/>
<keyword evidence="1" id="KW-0732">Signal</keyword>
<feature type="domain" description="UMOD/GP2/OIT3-like D8C" evidence="3">
    <location>
        <begin position="177"/>
        <end position="249"/>
    </location>
</feature>
<dbReference type="Pfam" id="PF23283">
    <property type="entry name" value="D8C_UMOD"/>
    <property type="match status" value="2"/>
</dbReference>
<reference evidence="4 5" key="1">
    <citation type="submission" date="2024-11" db="EMBL/GenBank/DDBJ databases">
        <title>Chromosome-level genome assembly of the freshwater bivalve Anodonta woodiana.</title>
        <authorList>
            <person name="Chen X."/>
        </authorList>
    </citation>
    <scope>NUCLEOTIDE SEQUENCE [LARGE SCALE GENOMIC DNA]</scope>
    <source>
        <strain evidence="4">MN2024</strain>
        <tissue evidence="4">Gills</tissue>
    </source>
</reference>
<keyword evidence="2" id="KW-1015">Disulfide bond</keyword>